<dbReference type="CDD" id="cd01948">
    <property type="entry name" value="EAL"/>
    <property type="match status" value="1"/>
</dbReference>
<dbReference type="PANTHER" id="PTHR33121:SF71">
    <property type="entry name" value="OXYGEN SENSOR PROTEIN DOSP"/>
    <property type="match status" value="1"/>
</dbReference>
<feature type="transmembrane region" description="Helical" evidence="1">
    <location>
        <begin position="173"/>
        <end position="192"/>
    </location>
</feature>
<keyword evidence="1" id="KW-1133">Transmembrane helix</keyword>
<protein>
    <submittedName>
        <fullName evidence="4">Diguanylate cyclase (GGDEF) domain-containing protein</fullName>
    </submittedName>
</protein>
<reference evidence="5" key="1">
    <citation type="submission" date="2016-10" db="EMBL/GenBank/DDBJ databases">
        <authorList>
            <person name="Varghese N."/>
            <person name="Submissions S."/>
        </authorList>
    </citation>
    <scope>NUCLEOTIDE SEQUENCE [LARGE SCALE GENOMIC DNA]</scope>
    <source>
        <strain evidence="5">Gh-105</strain>
    </source>
</reference>
<dbReference type="SMART" id="SM00052">
    <property type="entry name" value="EAL"/>
    <property type="match status" value="1"/>
</dbReference>
<feature type="domain" description="EAL" evidence="2">
    <location>
        <begin position="390"/>
        <end position="639"/>
    </location>
</feature>
<name>A0A1I2XCY0_9HYPH</name>
<feature type="transmembrane region" description="Helical" evidence="1">
    <location>
        <begin position="127"/>
        <end position="144"/>
    </location>
</feature>
<dbReference type="NCBIfam" id="TIGR00254">
    <property type="entry name" value="GGDEF"/>
    <property type="match status" value="1"/>
</dbReference>
<dbReference type="Gene3D" id="3.30.70.270">
    <property type="match status" value="1"/>
</dbReference>
<evidence type="ECO:0000256" key="1">
    <source>
        <dbReference type="SAM" id="Phobius"/>
    </source>
</evidence>
<accession>A0A1I2XCY0</accession>
<evidence type="ECO:0000259" key="2">
    <source>
        <dbReference type="PROSITE" id="PS50883"/>
    </source>
</evidence>
<dbReference type="SUPFAM" id="SSF55073">
    <property type="entry name" value="Nucleotide cyclase"/>
    <property type="match status" value="1"/>
</dbReference>
<feature type="transmembrane region" description="Helical" evidence="1">
    <location>
        <begin position="59"/>
        <end position="76"/>
    </location>
</feature>
<dbReference type="Pfam" id="PF00563">
    <property type="entry name" value="EAL"/>
    <property type="match status" value="1"/>
</dbReference>
<dbReference type="Gene3D" id="3.20.20.450">
    <property type="entry name" value="EAL domain"/>
    <property type="match status" value="1"/>
</dbReference>
<evidence type="ECO:0000259" key="3">
    <source>
        <dbReference type="PROSITE" id="PS50887"/>
    </source>
</evidence>
<dbReference type="PROSITE" id="PS50883">
    <property type="entry name" value="EAL"/>
    <property type="match status" value="1"/>
</dbReference>
<evidence type="ECO:0000313" key="5">
    <source>
        <dbReference type="Proteomes" id="UP000199229"/>
    </source>
</evidence>
<gene>
    <name evidence="4" type="ORF">SAMN05192565_1383</name>
</gene>
<dbReference type="InterPro" id="IPR000160">
    <property type="entry name" value="GGDEF_dom"/>
</dbReference>
<dbReference type="SUPFAM" id="SSF141868">
    <property type="entry name" value="EAL domain-like"/>
    <property type="match status" value="1"/>
</dbReference>
<organism evidence="4 5">
    <name type="scientific">Methylobacterium gossipiicola</name>
    <dbReference type="NCBI Taxonomy" id="582675"/>
    <lineage>
        <taxon>Bacteria</taxon>
        <taxon>Pseudomonadati</taxon>
        <taxon>Pseudomonadota</taxon>
        <taxon>Alphaproteobacteria</taxon>
        <taxon>Hyphomicrobiales</taxon>
        <taxon>Methylobacteriaceae</taxon>
        <taxon>Methylobacterium</taxon>
    </lineage>
</organism>
<dbReference type="InterPro" id="IPR035919">
    <property type="entry name" value="EAL_sf"/>
</dbReference>
<keyword evidence="1" id="KW-0812">Transmembrane</keyword>
<proteinExistence type="predicted"/>
<dbReference type="CDD" id="cd01949">
    <property type="entry name" value="GGDEF"/>
    <property type="match status" value="1"/>
</dbReference>
<dbReference type="Pfam" id="PF00990">
    <property type="entry name" value="GGDEF"/>
    <property type="match status" value="1"/>
</dbReference>
<dbReference type="InterPro" id="IPR043128">
    <property type="entry name" value="Rev_trsase/Diguanyl_cyclase"/>
</dbReference>
<keyword evidence="1" id="KW-0472">Membrane</keyword>
<dbReference type="PROSITE" id="PS50887">
    <property type="entry name" value="GGDEF"/>
    <property type="match status" value="1"/>
</dbReference>
<feature type="domain" description="GGDEF" evidence="3">
    <location>
        <begin position="248"/>
        <end position="381"/>
    </location>
</feature>
<dbReference type="OrthoDB" id="9814202at2"/>
<evidence type="ECO:0000313" key="4">
    <source>
        <dbReference type="EMBL" id="SFH11252.1"/>
    </source>
</evidence>
<dbReference type="STRING" id="582675.SAMN05192565_1383"/>
<feature type="transmembrane region" description="Helical" evidence="1">
    <location>
        <begin position="96"/>
        <end position="115"/>
    </location>
</feature>
<keyword evidence="5" id="KW-1185">Reference proteome</keyword>
<sequence length="650" mass="71525">MMSIRALLQGFWASAVGDRRLSSTKQLSELKKQIPSLYGLLSVNAIALAITHYSLAPTYLTVAVPGLLVLSCLFRIARWRRMEPSQMSELEATRKLNRTIIVTTLFTVPFSLWGMSLYEFGGPNEHGHVTVFAAITVIGCVLCLTHLPVAAYLMVGLMMVLFLPFYIAQANLVSIAIAINVALVIAVIVRVVRGSFESFAHMVEAQSEADRLHQMTRQQALTDSLTNLPNRRQFFEKLQDLCANERSGYCALALFDLDRFKPINDTFGHQYGDIVLIEIGRRLNVFARTDIIVGRLGGDEFGLIVSSEKAISNLAAFCRSICDVLQQPIHVGGFDLTTSCTCGAAETKNAFKEGNKLFERADYALYYGKDHFRNDVTVFSNQHERELLAEQAIETGLRSAKLADELSLAYQPIADIATGRITAVEALARWRSPALGDVPPGRFISAAERCGIMHALTMMLLGKLLQDSAAIPSEIGVSFNLSAHDLSSHDTVMAIVAAVRASDLDPRRLTFELTETALIRDFELAQRAIKALKDSGAQIALDDFGTGYSSFSYLHQMSFDKIKIDRSFVSKIDTNHGRRIIASIADLCHGLGLVSIVEGIETAEQLAAVKRCGCLFGQGYYIGRPISLYDLQNVIGPQPINAKTGTYHAR</sequence>
<dbReference type="InterPro" id="IPR029787">
    <property type="entry name" value="Nucleotide_cyclase"/>
</dbReference>
<dbReference type="InterPro" id="IPR001633">
    <property type="entry name" value="EAL_dom"/>
</dbReference>
<dbReference type="Proteomes" id="UP000199229">
    <property type="component" value="Unassembled WGS sequence"/>
</dbReference>
<dbReference type="GO" id="GO:0071111">
    <property type="term" value="F:cyclic-guanylate-specific phosphodiesterase activity"/>
    <property type="evidence" value="ECO:0007669"/>
    <property type="project" value="InterPro"/>
</dbReference>
<dbReference type="SMART" id="SM00267">
    <property type="entry name" value="GGDEF"/>
    <property type="match status" value="1"/>
</dbReference>
<dbReference type="EMBL" id="FOPM01000038">
    <property type="protein sequence ID" value="SFH11252.1"/>
    <property type="molecule type" value="Genomic_DNA"/>
</dbReference>
<dbReference type="InterPro" id="IPR050706">
    <property type="entry name" value="Cyclic-di-GMP_PDE-like"/>
</dbReference>
<dbReference type="AlphaFoldDB" id="A0A1I2XCY0"/>
<dbReference type="PANTHER" id="PTHR33121">
    <property type="entry name" value="CYCLIC DI-GMP PHOSPHODIESTERASE PDEF"/>
    <property type="match status" value="1"/>
</dbReference>
<feature type="transmembrane region" description="Helical" evidence="1">
    <location>
        <begin position="35"/>
        <end position="53"/>
    </location>
</feature>